<dbReference type="RefSeq" id="WP_182667964.1">
    <property type="nucleotide sequence ID" value="NZ_JACHTE010000001.1"/>
</dbReference>
<name>A0A7W3U213_9GAMM</name>
<evidence type="ECO:0000313" key="3">
    <source>
        <dbReference type="EMBL" id="MBB1087185.1"/>
    </source>
</evidence>
<reference evidence="3 4" key="1">
    <citation type="submission" date="2020-07" db="EMBL/GenBank/DDBJ databases">
        <authorList>
            <person name="Xu S."/>
            <person name="Li A."/>
        </authorList>
    </citation>
    <scope>NUCLEOTIDE SEQUENCE [LARGE SCALE GENOMIC DNA]</scope>
    <source>
        <strain evidence="3 4">SG-8</strain>
    </source>
</reference>
<dbReference type="Pfam" id="PF03703">
    <property type="entry name" value="bPH_2"/>
    <property type="match status" value="1"/>
</dbReference>
<dbReference type="AlphaFoldDB" id="A0A7W3U213"/>
<keyword evidence="1" id="KW-1133">Transmembrane helix</keyword>
<gene>
    <name evidence="3" type="ORF">H4F99_01645</name>
</gene>
<protein>
    <submittedName>
        <fullName evidence="3">PH domain-containing protein</fullName>
    </submittedName>
</protein>
<feature type="domain" description="YdbS-like PH" evidence="2">
    <location>
        <begin position="87"/>
        <end position="165"/>
    </location>
</feature>
<sequence>MNPGSAPPAIDLRPDWHPLPARARALFALGTVLGFGLPGIGAGVALGVIAGSRGELLSFPAAIAGGIVVVALPLALFGLWLGFKRFRYTAWRLDAHGLAVRQGRLWQRETRVPTTRVQHLDIKRGPLQRRRHLATLVVHTAGTAHSAVAVPHLDADDAEALRDRLGAQIDHDDE</sequence>
<accession>A0A7W3U213</accession>
<dbReference type="PANTHER" id="PTHR34473:SF3">
    <property type="entry name" value="TRANSMEMBRANE PROTEIN-RELATED"/>
    <property type="match status" value="1"/>
</dbReference>
<dbReference type="Proteomes" id="UP000552587">
    <property type="component" value="Unassembled WGS sequence"/>
</dbReference>
<keyword evidence="4" id="KW-1185">Reference proteome</keyword>
<comment type="caution">
    <text evidence="3">The sequence shown here is derived from an EMBL/GenBank/DDBJ whole genome shotgun (WGS) entry which is preliminary data.</text>
</comment>
<organism evidence="3 4">
    <name type="scientific">Marilutibacter penaei</name>
    <dbReference type="NCBI Taxonomy" id="2759900"/>
    <lineage>
        <taxon>Bacteria</taxon>
        <taxon>Pseudomonadati</taxon>
        <taxon>Pseudomonadota</taxon>
        <taxon>Gammaproteobacteria</taxon>
        <taxon>Lysobacterales</taxon>
        <taxon>Lysobacteraceae</taxon>
        <taxon>Marilutibacter</taxon>
    </lineage>
</organism>
<evidence type="ECO:0000259" key="2">
    <source>
        <dbReference type="Pfam" id="PF03703"/>
    </source>
</evidence>
<dbReference type="PANTHER" id="PTHR34473">
    <property type="entry name" value="UPF0699 TRANSMEMBRANE PROTEIN YDBS"/>
    <property type="match status" value="1"/>
</dbReference>
<feature type="transmembrane region" description="Helical" evidence="1">
    <location>
        <begin position="26"/>
        <end position="49"/>
    </location>
</feature>
<dbReference type="EMBL" id="JACHTE010000001">
    <property type="protein sequence ID" value="MBB1087185.1"/>
    <property type="molecule type" value="Genomic_DNA"/>
</dbReference>
<evidence type="ECO:0000256" key="1">
    <source>
        <dbReference type="SAM" id="Phobius"/>
    </source>
</evidence>
<dbReference type="InterPro" id="IPR005182">
    <property type="entry name" value="YdbS-like_PH"/>
</dbReference>
<proteinExistence type="predicted"/>
<feature type="transmembrane region" description="Helical" evidence="1">
    <location>
        <begin position="61"/>
        <end position="83"/>
    </location>
</feature>
<keyword evidence="1" id="KW-0472">Membrane</keyword>
<keyword evidence="1" id="KW-0812">Transmembrane</keyword>
<evidence type="ECO:0000313" key="4">
    <source>
        <dbReference type="Proteomes" id="UP000552587"/>
    </source>
</evidence>